<keyword evidence="2" id="KW-1185">Reference proteome</keyword>
<reference evidence="1" key="1">
    <citation type="submission" date="2020-01" db="EMBL/GenBank/DDBJ databases">
        <authorList>
            <person name="Mishra B."/>
        </authorList>
    </citation>
    <scope>NUCLEOTIDE SEQUENCE [LARGE SCALE GENOMIC DNA]</scope>
</reference>
<accession>A0A6D2IAH4</accession>
<organism evidence="1 2">
    <name type="scientific">Microthlaspi erraticum</name>
    <dbReference type="NCBI Taxonomy" id="1685480"/>
    <lineage>
        <taxon>Eukaryota</taxon>
        <taxon>Viridiplantae</taxon>
        <taxon>Streptophyta</taxon>
        <taxon>Embryophyta</taxon>
        <taxon>Tracheophyta</taxon>
        <taxon>Spermatophyta</taxon>
        <taxon>Magnoliopsida</taxon>
        <taxon>eudicotyledons</taxon>
        <taxon>Gunneridae</taxon>
        <taxon>Pentapetalae</taxon>
        <taxon>rosids</taxon>
        <taxon>malvids</taxon>
        <taxon>Brassicales</taxon>
        <taxon>Brassicaceae</taxon>
        <taxon>Coluteocarpeae</taxon>
        <taxon>Microthlaspi</taxon>
    </lineage>
</organism>
<dbReference type="Proteomes" id="UP000467841">
    <property type="component" value="Unassembled WGS sequence"/>
</dbReference>
<sequence>MISSGSISTVFLRTSSDIIEAIAAEERLTYNCGNNIQDINISQTKKIHSFIDGTITCLCTTLSRCPLGHMDVPFKMLDCRHVLLLNMKKLAWIHQPEKKDTKDFNKYWT</sequence>
<gene>
    <name evidence="1" type="ORF">MERR_LOCUS9545</name>
</gene>
<evidence type="ECO:0000313" key="2">
    <source>
        <dbReference type="Proteomes" id="UP000467841"/>
    </source>
</evidence>
<evidence type="ECO:0000313" key="1">
    <source>
        <dbReference type="EMBL" id="CAA7022310.1"/>
    </source>
</evidence>
<name>A0A6D2IAH4_9BRAS</name>
<dbReference type="AlphaFoldDB" id="A0A6D2IAH4"/>
<protein>
    <submittedName>
        <fullName evidence="1">Uncharacterized protein</fullName>
    </submittedName>
</protein>
<proteinExistence type="predicted"/>
<dbReference type="EMBL" id="CACVBM020000677">
    <property type="protein sequence ID" value="CAA7022310.1"/>
    <property type="molecule type" value="Genomic_DNA"/>
</dbReference>
<comment type="caution">
    <text evidence="1">The sequence shown here is derived from an EMBL/GenBank/DDBJ whole genome shotgun (WGS) entry which is preliminary data.</text>
</comment>